<name>A0A1F4NPJ2_UNCK3</name>
<evidence type="ECO:0000256" key="4">
    <source>
        <dbReference type="ARBA" id="ARBA00035178"/>
    </source>
</evidence>
<dbReference type="Proteomes" id="UP000178085">
    <property type="component" value="Unassembled WGS sequence"/>
</dbReference>
<comment type="caution">
    <text evidence="7">The sequence shown here is derived from an EMBL/GenBank/DDBJ whole genome shotgun (WGS) entry which is preliminary data.</text>
</comment>
<comment type="similarity">
    <text evidence="1 5">Belongs to the bacterial ribosomal protein bL32 family.</text>
</comment>
<evidence type="ECO:0000256" key="5">
    <source>
        <dbReference type="HAMAP-Rule" id="MF_00340"/>
    </source>
</evidence>
<dbReference type="GO" id="GO:0006412">
    <property type="term" value="P:translation"/>
    <property type="evidence" value="ECO:0007669"/>
    <property type="project" value="UniProtKB-UniRule"/>
</dbReference>
<dbReference type="InterPro" id="IPR044957">
    <property type="entry name" value="Ribosomal_bL32_bact"/>
</dbReference>
<keyword evidence="2 5" id="KW-0689">Ribosomal protein</keyword>
<dbReference type="SUPFAM" id="SSF57829">
    <property type="entry name" value="Zn-binding ribosomal proteins"/>
    <property type="match status" value="1"/>
</dbReference>
<keyword evidence="3 5" id="KW-0687">Ribonucleoprotein</keyword>
<evidence type="ECO:0000256" key="2">
    <source>
        <dbReference type="ARBA" id="ARBA00022980"/>
    </source>
</evidence>
<dbReference type="PANTHER" id="PTHR35534">
    <property type="entry name" value="50S RIBOSOMAL PROTEIN L32"/>
    <property type="match status" value="1"/>
</dbReference>
<dbReference type="EMBL" id="METD01000001">
    <property type="protein sequence ID" value="OGB73286.1"/>
    <property type="molecule type" value="Genomic_DNA"/>
</dbReference>
<evidence type="ECO:0000313" key="7">
    <source>
        <dbReference type="EMBL" id="OGB73286.1"/>
    </source>
</evidence>
<evidence type="ECO:0000256" key="6">
    <source>
        <dbReference type="SAM" id="MobiDB-lite"/>
    </source>
</evidence>
<dbReference type="InterPro" id="IPR002677">
    <property type="entry name" value="Ribosomal_bL32"/>
</dbReference>
<feature type="region of interest" description="Disordered" evidence="6">
    <location>
        <begin position="70"/>
        <end position="110"/>
    </location>
</feature>
<proteinExistence type="inferred from homology"/>
<accession>A0A1F4NPJ2</accession>
<dbReference type="PANTHER" id="PTHR35534:SF1">
    <property type="entry name" value="LARGE RIBOSOMAL SUBUNIT PROTEIN BL32"/>
    <property type="match status" value="1"/>
</dbReference>
<dbReference type="GO" id="GO:0015934">
    <property type="term" value="C:large ribosomal subunit"/>
    <property type="evidence" value="ECO:0007669"/>
    <property type="project" value="InterPro"/>
</dbReference>
<protein>
    <recommendedName>
        <fullName evidence="4 5">Large ribosomal subunit protein bL32</fullName>
    </recommendedName>
</protein>
<reference evidence="7 8" key="1">
    <citation type="journal article" date="2016" name="Nat. Commun.">
        <title>Thousands of microbial genomes shed light on interconnected biogeochemical processes in an aquifer system.</title>
        <authorList>
            <person name="Anantharaman K."/>
            <person name="Brown C.T."/>
            <person name="Hug L.A."/>
            <person name="Sharon I."/>
            <person name="Castelle C.J."/>
            <person name="Probst A.J."/>
            <person name="Thomas B.C."/>
            <person name="Singh A."/>
            <person name="Wilkins M.J."/>
            <person name="Karaoz U."/>
            <person name="Brodie E.L."/>
            <person name="Williams K.H."/>
            <person name="Hubbard S.S."/>
            <person name="Banfield J.F."/>
        </authorList>
    </citation>
    <scope>NUCLEOTIDE SEQUENCE [LARGE SCALE GENOMIC DNA]</scope>
</reference>
<dbReference type="AlphaFoldDB" id="A0A1F4NPJ2"/>
<sequence>MSAQPKKKISKVRGKTRRAHWHGALPKLTLCAKCKASKLPHRACPECGYYGRAKVISTKLESKVAKTLEKTKSRITSKPSRIKKTAKPKTTHKTINTPKNTGAEFHTDQE</sequence>
<dbReference type="GO" id="GO:0003735">
    <property type="term" value="F:structural constituent of ribosome"/>
    <property type="evidence" value="ECO:0007669"/>
    <property type="project" value="InterPro"/>
</dbReference>
<gene>
    <name evidence="5" type="primary">rpmF</name>
    <name evidence="7" type="ORF">A3K51_00185</name>
</gene>
<dbReference type="HAMAP" id="MF_00340">
    <property type="entry name" value="Ribosomal_bL32"/>
    <property type="match status" value="1"/>
</dbReference>
<dbReference type="Pfam" id="PF01783">
    <property type="entry name" value="Ribosomal_L32p"/>
    <property type="match status" value="1"/>
</dbReference>
<dbReference type="InterPro" id="IPR011332">
    <property type="entry name" value="Ribosomal_zn-bd"/>
</dbReference>
<feature type="compositionally biased region" description="Basic residues" evidence="6">
    <location>
        <begin position="80"/>
        <end position="92"/>
    </location>
</feature>
<organism evidence="7 8">
    <name type="scientific">candidate division Kazan bacterium RIFCSPLOWO2_01_FULL_45_19</name>
    <dbReference type="NCBI Taxonomy" id="1798538"/>
    <lineage>
        <taxon>Bacteria</taxon>
        <taxon>Bacteria division Kazan-3B-28</taxon>
    </lineage>
</organism>
<evidence type="ECO:0000313" key="8">
    <source>
        <dbReference type="Proteomes" id="UP000178085"/>
    </source>
</evidence>
<evidence type="ECO:0000256" key="3">
    <source>
        <dbReference type="ARBA" id="ARBA00023274"/>
    </source>
</evidence>
<dbReference type="NCBIfam" id="TIGR01031">
    <property type="entry name" value="rpmF_bact"/>
    <property type="match status" value="1"/>
</dbReference>
<evidence type="ECO:0000256" key="1">
    <source>
        <dbReference type="ARBA" id="ARBA00008560"/>
    </source>
</evidence>